<dbReference type="SUPFAM" id="SSF81296">
    <property type="entry name" value="E set domains"/>
    <property type="match status" value="1"/>
</dbReference>
<dbReference type="Gene3D" id="2.60.40.10">
    <property type="entry name" value="Immunoglobulins"/>
    <property type="match status" value="1"/>
</dbReference>
<dbReference type="InterPro" id="IPR013783">
    <property type="entry name" value="Ig-like_fold"/>
</dbReference>
<evidence type="ECO:0000259" key="5">
    <source>
        <dbReference type="Pfam" id="PF11806"/>
    </source>
</evidence>
<reference evidence="6 7" key="1">
    <citation type="submission" date="2014-11" db="EMBL/GenBank/DDBJ databases">
        <title>Genome sequencing of Pantoea rodasii ND03.</title>
        <authorList>
            <person name="Muhamad Yunos N.Y."/>
            <person name="Chan K.-G."/>
        </authorList>
    </citation>
    <scope>NUCLEOTIDE SEQUENCE [LARGE SCALE GENOMIC DNA]</scope>
    <source>
        <strain evidence="6 7">ND03</strain>
    </source>
</reference>
<evidence type="ECO:0000256" key="3">
    <source>
        <dbReference type="ARBA" id="ARBA00022801"/>
    </source>
</evidence>
<dbReference type="Pfam" id="PF00756">
    <property type="entry name" value="Esterase"/>
    <property type="match status" value="1"/>
</dbReference>
<dbReference type="GO" id="GO:0005737">
    <property type="term" value="C:cytoplasm"/>
    <property type="evidence" value="ECO:0007669"/>
    <property type="project" value="UniProtKB-SubCell"/>
</dbReference>
<keyword evidence="2" id="KW-0963">Cytoplasm</keyword>
<dbReference type="PANTHER" id="PTHR48098:SF3">
    <property type="entry name" value="IRON(III) ENTEROBACTIN ESTERASE"/>
    <property type="match status" value="1"/>
</dbReference>
<evidence type="ECO:0000256" key="1">
    <source>
        <dbReference type="ARBA" id="ARBA00004496"/>
    </source>
</evidence>
<protein>
    <submittedName>
        <fullName evidence="6">Enterochelin esterase</fullName>
    </submittedName>
</protein>
<dbReference type="InterPro" id="IPR000801">
    <property type="entry name" value="Esterase-like"/>
</dbReference>
<dbReference type="GO" id="GO:0005506">
    <property type="term" value="F:iron ion binding"/>
    <property type="evidence" value="ECO:0007669"/>
    <property type="project" value="InterPro"/>
</dbReference>
<dbReference type="SUPFAM" id="SSF53474">
    <property type="entry name" value="alpha/beta-Hydrolases"/>
    <property type="match status" value="1"/>
</dbReference>
<accession>A0A0B1R8F7</accession>
<comment type="similarity">
    <text evidence="4">Belongs to the Fes family.</text>
</comment>
<dbReference type="Gene3D" id="3.40.50.1820">
    <property type="entry name" value="alpha/beta hydrolase"/>
    <property type="match status" value="1"/>
</dbReference>
<dbReference type="GO" id="GO:0008849">
    <property type="term" value="F:enterochelin esterase activity"/>
    <property type="evidence" value="ECO:0007669"/>
    <property type="project" value="InterPro"/>
</dbReference>
<proteinExistence type="inferred from homology"/>
<evidence type="ECO:0000313" key="7">
    <source>
        <dbReference type="Proteomes" id="UP000030853"/>
    </source>
</evidence>
<evidence type="ECO:0000313" key="6">
    <source>
        <dbReference type="EMBL" id="KHJ67946.1"/>
    </source>
</evidence>
<dbReference type="InterPro" id="IPR029058">
    <property type="entry name" value="AB_hydrolase_fold"/>
</dbReference>
<organism evidence="6 7">
    <name type="scientific">Pantoea rodasii</name>
    <dbReference type="NCBI Taxonomy" id="1076549"/>
    <lineage>
        <taxon>Bacteria</taxon>
        <taxon>Pseudomonadati</taxon>
        <taxon>Pseudomonadota</taxon>
        <taxon>Gammaproteobacteria</taxon>
        <taxon>Enterobacterales</taxon>
        <taxon>Erwiniaceae</taxon>
        <taxon>Pantoea</taxon>
    </lineage>
</organism>
<dbReference type="InterPro" id="IPR050583">
    <property type="entry name" value="Mycobacterial_A85_antigen"/>
</dbReference>
<dbReference type="AlphaFoldDB" id="A0A0B1R8F7"/>
<dbReference type="InterPro" id="IPR014756">
    <property type="entry name" value="Ig_E-set"/>
</dbReference>
<dbReference type="Pfam" id="PF11806">
    <property type="entry name" value="Enterochelin_N"/>
    <property type="match status" value="1"/>
</dbReference>
<name>A0A0B1R8F7_9GAMM</name>
<dbReference type="EMBL" id="JTJJ01000039">
    <property type="protein sequence ID" value="KHJ67946.1"/>
    <property type="molecule type" value="Genomic_DNA"/>
</dbReference>
<dbReference type="NCBIfam" id="NF007758">
    <property type="entry name" value="PRK10439.1"/>
    <property type="match status" value="1"/>
</dbReference>
<dbReference type="InterPro" id="IPR021764">
    <property type="entry name" value="Enterochelin_esterase_N"/>
</dbReference>
<evidence type="ECO:0000256" key="4">
    <source>
        <dbReference type="ARBA" id="ARBA00024201"/>
    </source>
</evidence>
<gene>
    <name evidence="6" type="ORF">QU24_11730</name>
</gene>
<dbReference type="Proteomes" id="UP000030853">
    <property type="component" value="Unassembled WGS sequence"/>
</dbReference>
<sequence length="452" mass="51177">MFRSDAELRAEKWFPTGTVATWLEQPHLGHESWWDRVRTAGTPVIERDGTGTTTMHFFWRDPQGHSALSSTRRVYIDINGVTDHHSQMPESLARIGDSNVWHWSTAIESDWRGSYSLIPAGDDHLPPLFCGDDETCRVLQRKWWISLMPLAIPDILNASPPFLSSRRFALSNAQMPDAPDQSAWQLLDAGLADTWPDSLQTLQWHSALLNVTRNVWLYTTGHTDEAEKRPLVILLDGQNWVYGQPIFSALDQVTAAGELPPACWLFIDVIDSQHREVELPCNETFWQAMQQELLPLARQHATFSNEGNRTVVAGQSYGGLAALYAGLHWPQRFGRVLTQSGSFWWPHLQYIRDYANREQHAPGLLLQRLQNNQLPGGKLTIFQEVGDREADMLYVNQQIRPALEAAGHTLSFRRYAGGHDALCWRGGLIDGCRWLLADFLSSDATSEGEHHV</sequence>
<dbReference type="PANTHER" id="PTHR48098">
    <property type="entry name" value="ENTEROCHELIN ESTERASE-RELATED"/>
    <property type="match status" value="1"/>
</dbReference>
<dbReference type="GO" id="GO:0006826">
    <property type="term" value="P:iron ion transport"/>
    <property type="evidence" value="ECO:0007669"/>
    <property type="project" value="InterPro"/>
</dbReference>
<evidence type="ECO:0000256" key="2">
    <source>
        <dbReference type="ARBA" id="ARBA00022490"/>
    </source>
</evidence>
<dbReference type="RefSeq" id="WP_039331136.1">
    <property type="nucleotide sequence ID" value="NZ_JTJJ01000039.1"/>
</dbReference>
<comment type="subcellular location">
    <subcellularLocation>
        <location evidence="1">Cytoplasm</location>
    </subcellularLocation>
</comment>
<keyword evidence="3" id="KW-0378">Hydrolase</keyword>
<comment type="caution">
    <text evidence="6">The sequence shown here is derived from an EMBL/GenBank/DDBJ whole genome shotgun (WGS) entry which is preliminary data.</text>
</comment>
<feature type="domain" description="Enterochelin esterase N-terminal" evidence="5">
    <location>
        <begin position="55"/>
        <end position="184"/>
    </location>
</feature>